<accession>A0ABQ1USH6</accession>
<organism evidence="1 2">
    <name type="scientific">Flavobacterium limi</name>
    <dbReference type="NCBI Taxonomy" id="2045105"/>
    <lineage>
        <taxon>Bacteria</taxon>
        <taxon>Pseudomonadati</taxon>
        <taxon>Bacteroidota</taxon>
        <taxon>Flavobacteriia</taxon>
        <taxon>Flavobacteriales</taxon>
        <taxon>Flavobacteriaceae</taxon>
        <taxon>Flavobacterium</taxon>
    </lineage>
</organism>
<protein>
    <recommendedName>
        <fullName evidence="3">YD repeat-containing protein</fullName>
    </recommendedName>
</protein>
<name>A0ABQ1USH6_9FLAO</name>
<evidence type="ECO:0008006" key="3">
    <source>
        <dbReference type="Google" id="ProtNLM"/>
    </source>
</evidence>
<gene>
    <name evidence="1" type="ORF">GCM10011518_38890</name>
</gene>
<sequence length="1049" mass="118202">MKKNIYLILLLLFSIYNLSAQRFGDQLLVPKSPQSYAFEKYGNVPINMYTGSIDLKIPITSFDAGELNIPVLISYDSSGFIPHKKSDPAGMNWSLMAGGRITRKLNRIPDEYLGGGPGGWGYNTGCAGFFAGVKADPSNNVNAYNINGGTGYYNSSDWVFRPNPSSNNTYETHPDVFSFNAVGISGKFVVGNDGNVLVESDDPNIKVDLSQMAIYNYIGCEPSTSIITIIDGKGNKYIFGGDFSTYEITYPNVQGTTVEQGMAVINSFSLSKIITNTGNIITFNYVVESFDRWEFCQLGSAIGTKTYPNGLLISQESFYQQGLSSSTLKMCPENQGGFLCQGQNSAVSYGDLKFSFIKKSVLSSIQYGDYQIKINYKDIGYPIKEYTAITSIYNNDNEWVIDNIETYNGLNLTKKTTFSYSNFGGSHQRPFLTSLNGLDSNEKYSFEYYNTTNLPAYYTMGIDHWGYWNFKDTNSTIAPVDPTYNYTTGDYNLINTPRDPDPVAYNVALLSKIVYPTKGYSLYEYEPQYYNKRIEKNSASSFIPALTNNGGLAGGARIKKIKNYSGVGTLDSQKEYQYTTSLNGSTSSGILMNWPRYQTFYKQNSNVSSSILTVTSSNIQTTSLDSYNVGYSKVFEIEAGKGYTEYNFSSYETHPDTYASEITNNRIYSTIVNENDLTPFNLCRNFYLQGTDKSIMRGKILTQKTYTESDLMNPIRTEEYEYTDPIDFNPNSQIDNNKYVSINQISGFRVQGYKKYMNSSYLKKKTTKEFYSGNEVKTEQEYFYDATKHLNLTKESMLNSKSNLRVTRYKYPMDYVFPPLSTIPATNEIHDLAALLSNNIKNIPTEINSSIVKGGVEYITGGKLNYFEDLKLEKIFELETNNLIDINGFNFSTIYPTGFMFDSRYKEKGNFSKYDGKGNILEIKPADGITTCYIWGYNNQYPIAKVINATYQDISNVLGATTLTKLNNGVFQSVVLTDTEIRNMLSALQTNLPNAQVTLFTYKPLVGMTSTTDPKGKITYYEYDTFNRLKSVKDHEGKIISENQYHYKN</sequence>
<evidence type="ECO:0000313" key="2">
    <source>
        <dbReference type="Proteomes" id="UP000655016"/>
    </source>
</evidence>
<dbReference type="Proteomes" id="UP000655016">
    <property type="component" value="Unassembled WGS sequence"/>
</dbReference>
<keyword evidence="2" id="KW-1185">Reference proteome</keyword>
<reference evidence="2" key="1">
    <citation type="journal article" date="2019" name="Int. J. Syst. Evol. Microbiol.">
        <title>The Global Catalogue of Microorganisms (GCM) 10K type strain sequencing project: providing services to taxonomists for standard genome sequencing and annotation.</title>
        <authorList>
            <consortium name="The Broad Institute Genomics Platform"/>
            <consortium name="The Broad Institute Genome Sequencing Center for Infectious Disease"/>
            <person name="Wu L."/>
            <person name="Ma J."/>
        </authorList>
    </citation>
    <scope>NUCLEOTIDE SEQUENCE [LARGE SCALE GENOMIC DNA]</scope>
    <source>
        <strain evidence="2">CGMCC 1.16060</strain>
    </source>
</reference>
<dbReference type="RefSeq" id="WP_163396104.1">
    <property type="nucleotide sequence ID" value="NZ_BMKP01000011.1"/>
</dbReference>
<dbReference type="EMBL" id="BMKP01000011">
    <property type="protein sequence ID" value="GGF25756.1"/>
    <property type="molecule type" value="Genomic_DNA"/>
</dbReference>
<evidence type="ECO:0000313" key="1">
    <source>
        <dbReference type="EMBL" id="GGF25756.1"/>
    </source>
</evidence>
<proteinExistence type="predicted"/>
<comment type="caution">
    <text evidence="1">The sequence shown here is derived from an EMBL/GenBank/DDBJ whole genome shotgun (WGS) entry which is preliminary data.</text>
</comment>